<dbReference type="PROSITE" id="PS50405">
    <property type="entry name" value="GST_CTER"/>
    <property type="match status" value="1"/>
</dbReference>
<dbReference type="Gene3D" id="3.40.30.10">
    <property type="entry name" value="Glutaredoxin"/>
    <property type="match status" value="1"/>
</dbReference>
<dbReference type="PANTHER" id="PTHR44051">
    <property type="entry name" value="GLUTATHIONE S-TRANSFERASE-RELATED"/>
    <property type="match status" value="1"/>
</dbReference>
<accession>A0A0J8GZS2</accession>
<dbReference type="InterPro" id="IPR040079">
    <property type="entry name" value="Glutathione_S-Trfase"/>
</dbReference>
<dbReference type="InterPro" id="IPR010987">
    <property type="entry name" value="Glutathione-S-Trfase_C-like"/>
</dbReference>
<dbReference type="SFLD" id="SFLDS00019">
    <property type="entry name" value="Glutathione_Transferase_(cytos"/>
    <property type="match status" value="1"/>
</dbReference>
<proteinExistence type="inferred from homology"/>
<name>A0A0J8GZS2_9ALTE</name>
<dbReference type="AlphaFoldDB" id="A0A0J8GZS2"/>
<dbReference type="InterPro" id="IPR036249">
    <property type="entry name" value="Thioredoxin-like_sf"/>
</dbReference>
<dbReference type="Proteomes" id="UP000037600">
    <property type="component" value="Unassembled WGS sequence"/>
</dbReference>
<sequence length="205" mass="23326">MYTLYTLSGSCSTAIHALLNKLDQTVEIIHFSDVENYHLLVPTRQVPALQDGEKRLTEGGAIVLYLLKKHNIPISTWGDEDEFHYWLLFCYATLHPAYGKLFSGLKFMQDGEVKDKYYQALAKQLSELWKIVDTKLESSDFILGDKVSVIDYLVTIYASWGNVFPELEIKLGSNVKNLAQKVSNLPEFQQAYMKEGAEHSLPKNS</sequence>
<dbReference type="PROSITE" id="PS50404">
    <property type="entry name" value="GST_NTER"/>
    <property type="match status" value="1"/>
</dbReference>
<comment type="similarity">
    <text evidence="1">Belongs to the GST superfamily.</text>
</comment>
<feature type="domain" description="GST C-terminal" evidence="3">
    <location>
        <begin position="76"/>
        <end position="205"/>
    </location>
</feature>
<keyword evidence="5" id="KW-1185">Reference proteome</keyword>
<dbReference type="InterPro" id="IPR036282">
    <property type="entry name" value="Glutathione-S-Trfase_C_sf"/>
</dbReference>
<dbReference type="OrthoDB" id="6258999at2"/>
<comment type="caution">
    <text evidence="4">The sequence shown here is derived from an EMBL/GenBank/DDBJ whole genome shotgun (WGS) entry which is preliminary data.</text>
</comment>
<dbReference type="SUPFAM" id="SSF52833">
    <property type="entry name" value="Thioredoxin-like"/>
    <property type="match status" value="1"/>
</dbReference>
<dbReference type="InterPro" id="IPR004045">
    <property type="entry name" value="Glutathione_S-Trfase_N"/>
</dbReference>
<dbReference type="InterPro" id="IPR004046">
    <property type="entry name" value="GST_C"/>
</dbReference>
<dbReference type="SUPFAM" id="SSF47616">
    <property type="entry name" value="GST C-terminal domain-like"/>
    <property type="match status" value="1"/>
</dbReference>
<protein>
    <recommendedName>
        <fullName evidence="6">Glutathione S-transferase</fullName>
    </recommendedName>
</protein>
<feature type="domain" description="GST N-terminal" evidence="2">
    <location>
        <begin position="1"/>
        <end position="74"/>
    </location>
</feature>
<dbReference type="STRING" id="1513271.XM47_01000"/>
<dbReference type="Gene3D" id="1.20.1050.10">
    <property type="match status" value="1"/>
</dbReference>
<dbReference type="EMBL" id="LAZL01000002">
    <property type="protein sequence ID" value="KMT66734.1"/>
    <property type="molecule type" value="Genomic_DNA"/>
</dbReference>
<evidence type="ECO:0000256" key="1">
    <source>
        <dbReference type="RuleBase" id="RU003494"/>
    </source>
</evidence>
<evidence type="ECO:0008006" key="6">
    <source>
        <dbReference type="Google" id="ProtNLM"/>
    </source>
</evidence>
<evidence type="ECO:0000259" key="3">
    <source>
        <dbReference type="PROSITE" id="PS50405"/>
    </source>
</evidence>
<dbReference type="RefSeq" id="WP_048688356.1">
    <property type="nucleotide sequence ID" value="NZ_KQ130482.1"/>
</dbReference>
<evidence type="ECO:0000259" key="2">
    <source>
        <dbReference type="PROSITE" id="PS50404"/>
    </source>
</evidence>
<dbReference type="Pfam" id="PF02798">
    <property type="entry name" value="GST_N"/>
    <property type="match status" value="1"/>
</dbReference>
<organism evidence="4 5">
    <name type="scientific">Catenovulum maritimum</name>
    <dbReference type="NCBI Taxonomy" id="1513271"/>
    <lineage>
        <taxon>Bacteria</taxon>
        <taxon>Pseudomonadati</taxon>
        <taxon>Pseudomonadota</taxon>
        <taxon>Gammaproteobacteria</taxon>
        <taxon>Alteromonadales</taxon>
        <taxon>Alteromonadaceae</taxon>
        <taxon>Catenovulum</taxon>
    </lineage>
</organism>
<gene>
    <name evidence="4" type="ORF">XM47_01000</name>
</gene>
<dbReference type="PANTHER" id="PTHR44051:SF8">
    <property type="entry name" value="GLUTATHIONE S-TRANSFERASE GSTA"/>
    <property type="match status" value="1"/>
</dbReference>
<evidence type="ECO:0000313" key="4">
    <source>
        <dbReference type="EMBL" id="KMT66734.1"/>
    </source>
</evidence>
<evidence type="ECO:0000313" key="5">
    <source>
        <dbReference type="Proteomes" id="UP000037600"/>
    </source>
</evidence>
<dbReference type="Pfam" id="PF00043">
    <property type="entry name" value="GST_C"/>
    <property type="match status" value="1"/>
</dbReference>
<reference evidence="4 5" key="1">
    <citation type="submission" date="2015-04" db="EMBL/GenBank/DDBJ databases">
        <title>Draft Genome Sequence of the Novel Agar-Digesting Marine Bacterium Q1.</title>
        <authorList>
            <person name="Li Y."/>
            <person name="Li D."/>
            <person name="Chen G."/>
            <person name="Du Z."/>
        </authorList>
    </citation>
    <scope>NUCLEOTIDE SEQUENCE [LARGE SCALE GENOMIC DNA]</scope>
    <source>
        <strain evidence="4 5">Q1</strain>
    </source>
</reference>